<organism evidence="1 2">
    <name type="scientific">Kitasatospora terrestris</name>
    <dbReference type="NCBI Taxonomy" id="258051"/>
    <lineage>
        <taxon>Bacteria</taxon>
        <taxon>Bacillati</taxon>
        <taxon>Actinomycetota</taxon>
        <taxon>Actinomycetes</taxon>
        <taxon>Kitasatosporales</taxon>
        <taxon>Streptomycetaceae</taxon>
        <taxon>Kitasatospora</taxon>
    </lineage>
</organism>
<name>A0ABP9DE86_9ACTN</name>
<accession>A0ABP9DE86</accession>
<keyword evidence="2" id="KW-1185">Reference proteome</keyword>
<proteinExistence type="predicted"/>
<protein>
    <submittedName>
        <fullName evidence="1">Uncharacterized protein</fullName>
    </submittedName>
</protein>
<sequence>MRSNIGTARFFHPAGTDGEICRAHSRAALATGAAAIALRRGLDADMTDTQLLECIAEARDDASAPAPSPETRLAVRNALREPLTRATDPQEVADAVFEALPDTPLRLEGPDGQVFFLVPIAAS</sequence>
<dbReference type="EMBL" id="BAABIS010000001">
    <property type="protein sequence ID" value="GAA4834401.1"/>
    <property type="molecule type" value="Genomic_DNA"/>
</dbReference>
<comment type="caution">
    <text evidence="1">The sequence shown here is derived from an EMBL/GenBank/DDBJ whole genome shotgun (WGS) entry which is preliminary data.</text>
</comment>
<gene>
    <name evidence="1" type="ORF">GCM10023235_06180</name>
</gene>
<evidence type="ECO:0000313" key="2">
    <source>
        <dbReference type="Proteomes" id="UP001501752"/>
    </source>
</evidence>
<evidence type="ECO:0000313" key="1">
    <source>
        <dbReference type="EMBL" id="GAA4834401.1"/>
    </source>
</evidence>
<reference evidence="2" key="1">
    <citation type="journal article" date="2019" name="Int. J. Syst. Evol. Microbiol.">
        <title>The Global Catalogue of Microorganisms (GCM) 10K type strain sequencing project: providing services to taxonomists for standard genome sequencing and annotation.</title>
        <authorList>
            <consortium name="The Broad Institute Genomics Platform"/>
            <consortium name="The Broad Institute Genome Sequencing Center for Infectious Disease"/>
            <person name="Wu L."/>
            <person name="Ma J."/>
        </authorList>
    </citation>
    <scope>NUCLEOTIDE SEQUENCE [LARGE SCALE GENOMIC DNA]</scope>
    <source>
        <strain evidence="2">JCM 13006</strain>
    </source>
</reference>
<dbReference type="Proteomes" id="UP001501752">
    <property type="component" value="Unassembled WGS sequence"/>
</dbReference>
<dbReference type="RefSeq" id="WP_345695188.1">
    <property type="nucleotide sequence ID" value="NZ_BAABIS010000001.1"/>
</dbReference>